<keyword evidence="2 4" id="KW-0808">Transferase</keyword>
<dbReference type="Proteomes" id="UP000199569">
    <property type="component" value="Unassembled WGS sequence"/>
</dbReference>
<feature type="domain" description="Glycosyl transferase family 1" evidence="3">
    <location>
        <begin position="195"/>
        <end position="339"/>
    </location>
</feature>
<accession>A0A1G5LNR8</accession>
<dbReference type="InterPro" id="IPR001296">
    <property type="entry name" value="Glyco_trans_1"/>
</dbReference>
<dbReference type="EMBL" id="FMVJ01000024">
    <property type="protein sequence ID" value="SCZ14121.1"/>
    <property type="molecule type" value="Genomic_DNA"/>
</dbReference>
<dbReference type="Gene3D" id="3.40.50.2000">
    <property type="entry name" value="Glycogen Phosphorylase B"/>
    <property type="match status" value="1"/>
</dbReference>
<dbReference type="AlphaFoldDB" id="A0A1G5LNR8"/>
<keyword evidence="5" id="KW-1185">Reference proteome</keyword>
<dbReference type="PANTHER" id="PTHR12526:SF510">
    <property type="entry name" value="D-INOSITOL 3-PHOSPHATE GLYCOSYLTRANSFERASE"/>
    <property type="match status" value="1"/>
</dbReference>
<evidence type="ECO:0000313" key="4">
    <source>
        <dbReference type="EMBL" id="SCZ14121.1"/>
    </source>
</evidence>
<sequence length="554" mass="60556">MASAVIHYVDEAFDVSHAKPMGRHFAGFGFLSAFARHASDLSITGLVRSVSEGKSFASFIKDLNPEARPRIVLQKDPGGLAHAGCLFTPATISASQAWTRELHGSRSWSLCGVNHTLSSARTMDAITEWLTLPIQPWDAMICTSTASRNVIVRLLERQADYLRRRIGATRFVVPQLPIIPLGVDCEAQGKHATERDRARAELGIAPDEVVALFLGRLSFHAKANPAPMYLALERLAQRHRLVIVECGWTASDAIAQAFETARAKLCPSIRAITLDGRKQEERTKAWSCADIFCSLSDNIQETFGLTPIEAMAAGLPVVVSDWDGYKDTVRDGIDGFTIPTLGAPAGVGLDLAVRYTLGTDSYDRYIGQASLGVSVDIDATAAAIDRLAADPELRRRLGANGAARAREVYDWKVIVRAYENLWDKLGHIRREGTAPTPASSKLATYRPARPDPYELFASFPSGTLSLDHQIRRTPEISLEDVKERLRLTIALADSTSGTSAEALEALWLELGPENRTVRDVLAKASMPKHQISIRALIWLAKFDLARISPPASVS</sequence>
<reference evidence="4 5" key="1">
    <citation type="submission" date="2016-10" db="EMBL/GenBank/DDBJ databases">
        <authorList>
            <person name="de Groot N.N."/>
        </authorList>
    </citation>
    <scope>NUCLEOTIDE SEQUENCE [LARGE SCALE GENOMIC DNA]</scope>
    <source>
        <strain evidence="4 5">CGMCC 1.7666</strain>
    </source>
</reference>
<dbReference type="STRING" id="549386.SAMN02927923_04526"/>
<dbReference type="PANTHER" id="PTHR12526">
    <property type="entry name" value="GLYCOSYLTRANSFERASE"/>
    <property type="match status" value="1"/>
</dbReference>
<proteinExistence type="predicted"/>
<evidence type="ECO:0000256" key="2">
    <source>
        <dbReference type="ARBA" id="ARBA00022679"/>
    </source>
</evidence>
<protein>
    <submittedName>
        <fullName evidence="4">Glycosyl transferases group 1</fullName>
    </submittedName>
</protein>
<name>A0A1G5LNR8_9HYPH</name>
<organism evidence="4 5">
    <name type="scientific">Microvirga guangxiensis</name>
    <dbReference type="NCBI Taxonomy" id="549386"/>
    <lineage>
        <taxon>Bacteria</taxon>
        <taxon>Pseudomonadati</taxon>
        <taxon>Pseudomonadota</taxon>
        <taxon>Alphaproteobacteria</taxon>
        <taxon>Hyphomicrobiales</taxon>
        <taxon>Methylobacteriaceae</taxon>
        <taxon>Microvirga</taxon>
    </lineage>
</organism>
<gene>
    <name evidence="4" type="ORF">SAMN02927923_04526</name>
</gene>
<evidence type="ECO:0000259" key="3">
    <source>
        <dbReference type="Pfam" id="PF00534"/>
    </source>
</evidence>
<dbReference type="GO" id="GO:0016757">
    <property type="term" value="F:glycosyltransferase activity"/>
    <property type="evidence" value="ECO:0007669"/>
    <property type="project" value="UniProtKB-KW"/>
</dbReference>
<keyword evidence="1" id="KW-0328">Glycosyltransferase</keyword>
<evidence type="ECO:0000256" key="1">
    <source>
        <dbReference type="ARBA" id="ARBA00022676"/>
    </source>
</evidence>
<dbReference type="SUPFAM" id="SSF53756">
    <property type="entry name" value="UDP-Glycosyltransferase/glycogen phosphorylase"/>
    <property type="match status" value="1"/>
</dbReference>
<dbReference type="CDD" id="cd03801">
    <property type="entry name" value="GT4_PimA-like"/>
    <property type="match status" value="1"/>
</dbReference>
<evidence type="ECO:0000313" key="5">
    <source>
        <dbReference type="Proteomes" id="UP000199569"/>
    </source>
</evidence>
<dbReference type="OrthoDB" id="5490290at2"/>
<dbReference type="Pfam" id="PF00534">
    <property type="entry name" value="Glycos_transf_1"/>
    <property type="match status" value="1"/>
</dbReference>